<comment type="caution">
    <text evidence="2">The sequence shown here is derived from an EMBL/GenBank/DDBJ whole genome shotgun (WGS) entry which is preliminary data.</text>
</comment>
<dbReference type="EMBL" id="JBIBDZ010000011">
    <property type="protein sequence ID" value="MFF5922793.1"/>
    <property type="molecule type" value="Genomic_DNA"/>
</dbReference>
<sequence>MLCSRVAELLAWTVQVWGDEHALVGAGGADGDAAAVTGDGDRAARAGLVEVGACGQGGGLGVGDDALAGDGAGGIDGLGGRAGRFGGDAVGAFVGAGDSEGGDGEQAAQEEKRDGDDGDERGDRAPVVAPVPPSCGGLELIRVPGRRRRWR</sequence>
<dbReference type="RefSeq" id="WP_158710574.1">
    <property type="nucleotide sequence ID" value="NZ_JBIBDZ010000011.1"/>
</dbReference>
<reference evidence="2 3" key="1">
    <citation type="submission" date="2024-10" db="EMBL/GenBank/DDBJ databases">
        <title>The Natural Products Discovery Center: Release of the First 8490 Sequenced Strains for Exploring Actinobacteria Biosynthetic Diversity.</title>
        <authorList>
            <person name="Kalkreuter E."/>
            <person name="Kautsar S.A."/>
            <person name="Yang D."/>
            <person name="Bader C.D."/>
            <person name="Teijaro C.N."/>
            <person name="Fluegel L."/>
            <person name="Davis C.M."/>
            <person name="Simpson J.R."/>
            <person name="Lauterbach L."/>
            <person name="Steele A.D."/>
            <person name="Gui C."/>
            <person name="Meng S."/>
            <person name="Li G."/>
            <person name="Viehrig K."/>
            <person name="Ye F."/>
            <person name="Su P."/>
            <person name="Kiefer A.F."/>
            <person name="Nichols A."/>
            <person name="Cepeda A.J."/>
            <person name="Yan W."/>
            <person name="Fan B."/>
            <person name="Jiang Y."/>
            <person name="Adhikari A."/>
            <person name="Zheng C.-J."/>
            <person name="Schuster L."/>
            <person name="Cowan T.M."/>
            <person name="Smanski M.J."/>
            <person name="Chevrette M.G."/>
            <person name="De Carvalho L.P.S."/>
            <person name="Shen B."/>
        </authorList>
    </citation>
    <scope>NUCLEOTIDE SEQUENCE [LARGE SCALE GENOMIC DNA]</scope>
    <source>
        <strain evidence="2 3">NPDC012605</strain>
    </source>
</reference>
<dbReference type="Proteomes" id="UP001602370">
    <property type="component" value="Unassembled WGS sequence"/>
</dbReference>
<evidence type="ECO:0000313" key="2">
    <source>
        <dbReference type="EMBL" id="MFF5922793.1"/>
    </source>
</evidence>
<proteinExistence type="predicted"/>
<accession>A0ABW6XZ67</accession>
<evidence type="ECO:0000256" key="1">
    <source>
        <dbReference type="SAM" id="MobiDB-lite"/>
    </source>
</evidence>
<feature type="region of interest" description="Disordered" evidence="1">
    <location>
        <begin position="93"/>
        <end position="139"/>
    </location>
</feature>
<evidence type="ECO:0000313" key="3">
    <source>
        <dbReference type="Proteomes" id="UP001602370"/>
    </source>
</evidence>
<protein>
    <submittedName>
        <fullName evidence="2">Uncharacterized protein</fullName>
    </submittedName>
</protein>
<name>A0ABW6XZ67_9ACTN</name>
<gene>
    <name evidence="2" type="ORF">ACFY8C_31415</name>
</gene>
<organism evidence="2 3">
    <name type="scientific">Streptomyces flavochromogenes</name>
    <dbReference type="NCBI Taxonomy" id="68199"/>
    <lineage>
        <taxon>Bacteria</taxon>
        <taxon>Bacillati</taxon>
        <taxon>Actinomycetota</taxon>
        <taxon>Actinomycetes</taxon>
        <taxon>Kitasatosporales</taxon>
        <taxon>Streptomycetaceae</taxon>
        <taxon>Streptomyces</taxon>
    </lineage>
</organism>
<keyword evidence="3" id="KW-1185">Reference proteome</keyword>